<evidence type="ECO:0000256" key="7">
    <source>
        <dbReference type="SAM" id="SignalP"/>
    </source>
</evidence>
<keyword evidence="2" id="KW-0378">Hydrolase</keyword>
<organism evidence="9 10">
    <name type="scientific">Salinimicrobium oceani</name>
    <dbReference type="NCBI Taxonomy" id="2722702"/>
    <lineage>
        <taxon>Bacteria</taxon>
        <taxon>Pseudomonadati</taxon>
        <taxon>Bacteroidota</taxon>
        <taxon>Flavobacteriia</taxon>
        <taxon>Flavobacteriales</taxon>
        <taxon>Flavobacteriaceae</taxon>
        <taxon>Salinimicrobium</taxon>
    </lineage>
</organism>
<dbReference type="PROSITE" id="PS00503">
    <property type="entry name" value="PECTINESTERASE_2"/>
    <property type="match status" value="1"/>
</dbReference>
<dbReference type="InterPro" id="IPR011050">
    <property type="entry name" value="Pectin_lyase_fold/virulence"/>
</dbReference>
<dbReference type="InterPro" id="IPR052063">
    <property type="entry name" value="Polysaccharide_Lyase_1"/>
</dbReference>
<evidence type="ECO:0000313" key="10">
    <source>
        <dbReference type="Proteomes" id="UP000703674"/>
    </source>
</evidence>
<evidence type="ECO:0000256" key="1">
    <source>
        <dbReference type="ARBA" id="ARBA00022723"/>
    </source>
</evidence>
<proteinExistence type="predicted"/>
<name>A0ABX1CY74_9FLAO</name>
<dbReference type="InterPro" id="IPR033131">
    <property type="entry name" value="Pectinesterase_Asp_AS"/>
</dbReference>
<dbReference type="PANTHER" id="PTHR42970:SF1">
    <property type="entry name" value="PECTATE LYASE C-RELATED"/>
    <property type="match status" value="1"/>
</dbReference>
<keyword evidence="4" id="KW-0325">Glycoprotein</keyword>
<sequence length="753" mass="83220">MHKTLLKNLSLLLLTILATAATAQSQQLAFPSAEGFGRYATGGRGGIVYTVTNLNDTGEGSLRKGILKDGPRTIVFAVSGTIELERPLDINKGDLTIAGQTAPGQGITIKGYPVAVKDDNVIIRYMRFRMGDIKGTADDSFKGRDVKNVILDHCSISWATDENASFYQNKDFTMQWCIISEALNSSVHSKGDHGYGGIWGGENVSFHHNLIANNYSRNPRFSGSKTTENLEGEFVDFRNNVIYNWADNSIYGGENGRYNIVNNYFKPGPATEDKERIVEPYDPFGKFYVHGNYVEGSKEVSENNWNGGVQGDDPEAARVNEPFSFDKNVETHDARKAFDLVLKNAGDSRNRDAVDIRIINETRSGKATYGNGIIDSQEQVGGWPKLKAGTAPKDSDEDGMPDAWEKAKGLNPAKNDASGHTLDKAYTNLEVYLNELVDGKSGIAAKNSSSYDFIVAADGTADFMTVQEAINAVPDFRKNRTRIFIKSGTYKEKLVLPASKTNVTFIGEDLEKTILTYDDFAQKLNEFGEEIGTTGSTSFYVFGDGFHASNITFENSAGPIGQAVAVRIDGDKVIFDTCRFLGFQDTLYPHGKNSRQYYRNCYIEGTTDFIFGWSTAVFENCEIYSKEEGHYITAASTEEGTDHGFVFLNCNLTGNAPAGSVYLGRPWRPFAQTVFINTKMGEHIKKEGWHNWNKPHAEQSVFYAESNNSGPGYTPSKRVKWAKILSPEEAEKYTVKNILAGSDSWDPSTIEIL</sequence>
<evidence type="ECO:0000256" key="3">
    <source>
        <dbReference type="ARBA" id="ARBA00023085"/>
    </source>
</evidence>
<dbReference type="InterPro" id="IPR000070">
    <property type="entry name" value="Pectinesterase_cat"/>
</dbReference>
<accession>A0ABX1CY74</accession>
<protein>
    <submittedName>
        <fullName evidence="9">Pectin methylesterase</fullName>
    </submittedName>
</protein>
<evidence type="ECO:0000313" key="9">
    <source>
        <dbReference type="EMBL" id="NJW52097.1"/>
    </source>
</evidence>
<feature type="domain" description="Pectinesterase catalytic" evidence="8">
    <location>
        <begin position="452"/>
        <end position="741"/>
    </location>
</feature>
<keyword evidence="3" id="KW-0063">Aspartyl esterase</keyword>
<evidence type="ECO:0000256" key="2">
    <source>
        <dbReference type="ARBA" id="ARBA00022801"/>
    </source>
</evidence>
<keyword evidence="1" id="KW-0479">Metal-binding</keyword>
<dbReference type="PANTHER" id="PTHR42970">
    <property type="entry name" value="PECTATE LYASE C-RELATED"/>
    <property type="match status" value="1"/>
</dbReference>
<comment type="caution">
    <text evidence="9">The sequence shown here is derived from an EMBL/GenBank/DDBJ whole genome shotgun (WGS) entry which is preliminary data.</text>
</comment>
<evidence type="ECO:0000256" key="5">
    <source>
        <dbReference type="PROSITE-ProRule" id="PRU10040"/>
    </source>
</evidence>
<feature type="signal peptide" evidence="7">
    <location>
        <begin position="1"/>
        <end position="23"/>
    </location>
</feature>
<dbReference type="Proteomes" id="UP000703674">
    <property type="component" value="Unassembled WGS sequence"/>
</dbReference>
<evidence type="ECO:0000256" key="4">
    <source>
        <dbReference type="ARBA" id="ARBA00023180"/>
    </source>
</evidence>
<gene>
    <name evidence="9" type="ORF">HC175_04125</name>
</gene>
<reference evidence="9 10" key="1">
    <citation type="submission" date="2020-03" db="EMBL/GenBank/DDBJ databases">
        <title>Salinimicrobium sp. nov, isolated from SCS.</title>
        <authorList>
            <person name="Cao W.R."/>
        </authorList>
    </citation>
    <scope>NUCLEOTIDE SEQUENCE [LARGE SCALE GENOMIC DNA]</scope>
    <source>
        <strain evidence="10">J15B91</strain>
    </source>
</reference>
<feature type="chain" id="PRO_5045146134" evidence="7">
    <location>
        <begin position="24"/>
        <end position="753"/>
    </location>
</feature>
<keyword evidence="7" id="KW-0732">Signal</keyword>
<feature type="region of interest" description="Disordered" evidence="6">
    <location>
        <begin position="388"/>
        <end position="419"/>
    </location>
</feature>
<keyword evidence="10" id="KW-1185">Reference proteome</keyword>
<dbReference type="InterPro" id="IPR012334">
    <property type="entry name" value="Pectin_lyas_fold"/>
</dbReference>
<feature type="active site" evidence="5">
    <location>
        <position position="608"/>
    </location>
</feature>
<dbReference type="SUPFAM" id="SSF51126">
    <property type="entry name" value="Pectin lyase-like"/>
    <property type="match status" value="2"/>
</dbReference>
<evidence type="ECO:0000256" key="6">
    <source>
        <dbReference type="SAM" id="MobiDB-lite"/>
    </source>
</evidence>
<dbReference type="EMBL" id="JAAVJR010000002">
    <property type="protein sequence ID" value="NJW52097.1"/>
    <property type="molecule type" value="Genomic_DNA"/>
</dbReference>
<dbReference type="Gene3D" id="2.160.20.10">
    <property type="entry name" value="Single-stranded right-handed beta-helix, Pectin lyase-like"/>
    <property type="match status" value="2"/>
</dbReference>
<evidence type="ECO:0000259" key="8">
    <source>
        <dbReference type="Pfam" id="PF01095"/>
    </source>
</evidence>
<dbReference type="Pfam" id="PF01095">
    <property type="entry name" value="Pectinesterase"/>
    <property type="match status" value="1"/>
</dbReference>
<dbReference type="RefSeq" id="WP_168137255.1">
    <property type="nucleotide sequence ID" value="NZ_JAAVJR010000002.1"/>
</dbReference>